<dbReference type="EMBL" id="VAUP01000037">
    <property type="protein sequence ID" value="TLX41452.1"/>
    <property type="molecule type" value="Genomic_DNA"/>
</dbReference>
<sequence length="303" mass="33966">MQLRHFLLTALALAFFALGAGTPAQAQQIIVMVNGDPITTYDVAQRQLMHQMIERKGVTAQQALEDLIDERIKIQQAIRLKIDVDQKDVDRLYAGVAERSGRTAEQLSESFKQQGLNDRTFKQKLFADYVWGQYVRARSGTVNVRDADVVAALQKRGTTQMIATEYTLMPIVFVVPRTAGNYGARLAEANALRGRFTDCDAGADMAKSLKEVVVRPKVTRLSSEMPAPLRQLLDKTEIGRLTPPEVAQSGVETFAICGKREVRGESSQKKEIKDELSSAQFIAESKKFMAELRKQSLIEYRRR</sequence>
<dbReference type="InterPro" id="IPR050280">
    <property type="entry name" value="OMP_Chaperone_SurA"/>
</dbReference>
<name>A0A6C1KBG9_XANAU</name>
<dbReference type="Gene3D" id="1.10.4030.10">
    <property type="entry name" value="Porin chaperone SurA, peptide-binding domain"/>
    <property type="match status" value="1"/>
</dbReference>
<accession>A0A6C1KBG9</accession>
<evidence type="ECO:0000256" key="1">
    <source>
        <dbReference type="ARBA" id="ARBA00022729"/>
    </source>
</evidence>
<dbReference type="Proteomes" id="UP000305131">
    <property type="component" value="Unassembled WGS sequence"/>
</dbReference>
<comment type="caution">
    <text evidence="3">The sequence shown here is derived from an EMBL/GenBank/DDBJ whole genome shotgun (WGS) entry which is preliminary data.</text>
</comment>
<dbReference type="SUPFAM" id="SSF109998">
    <property type="entry name" value="Triger factor/SurA peptide-binding domain-like"/>
    <property type="match status" value="1"/>
</dbReference>
<evidence type="ECO:0000256" key="2">
    <source>
        <dbReference type="SAM" id="SignalP"/>
    </source>
</evidence>
<dbReference type="GeneID" id="95775444"/>
<dbReference type="InterPro" id="IPR027304">
    <property type="entry name" value="Trigger_fact/SurA_dom_sf"/>
</dbReference>
<evidence type="ECO:0000313" key="3">
    <source>
        <dbReference type="EMBL" id="TLX41452.1"/>
    </source>
</evidence>
<feature type="signal peptide" evidence="2">
    <location>
        <begin position="1"/>
        <end position="26"/>
    </location>
</feature>
<organism evidence="3 4">
    <name type="scientific">Xanthobacter autotrophicus</name>
    <dbReference type="NCBI Taxonomy" id="280"/>
    <lineage>
        <taxon>Bacteria</taxon>
        <taxon>Pseudomonadati</taxon>
        <taxon>Pseudomonadota</taxon>
        <taxon>Alphaproteobacteria</taxon>
        <taxon>Hyphomicrobiales</taxon>
        <taxon>Xanthobacteraceae</taxon>
        <taxon>Xanthobacter</taxon>
    </lineage>
</organism>
<protein>
    <submittedName>
        <fullName evidence="3">Peptidylprolyl isomerase</fullName>
    </submittedName>
</protein>
<feature type="chain" id="PRO_5025395143" evidence="2">
    <location>
        <begin position="27"/>
        <end position="303"/>
    </location>
</feature>
<dbReference type="PANTHER" id="PTHR47637">
    <property type="entry name" value="CHAPERONE SURA"/>
    <property type="match status" value="1"/>
</dbReference>
<dbReference type="AlphaFoldDB" id="A0A6C1KBG9"/>
<keyword evidence="1 2" id="KW-0732">Signal</keyword>
<dbReference type="OrthoDB" id="9791746at2"/>
<dbReference type="RefSeq" id="WP_138400965.1">
    <property type="nucleotide sequence ID" value="NZ_JBAFVI010000006.1"/>
</dbReference>
<keyword evidence="3" id="KW-0413">Isomerase</keyword>
<gene>
    <name evidence="3" type="ORF">FBQ73_18510</name>
</gene>
<proteinExistence type="predicted"/>
<evidence type="ECO:0000313" key="4">
    <source>
        <dbReference type="Proteomes" id="UP000305131"/>
    </source>
</evidence>
<reference evidence="3 4" key="1">
    <citation type="submission" date="2019-05" db="EMBL/GenBank/DDBJ databases">
        <authorList>
            <person name="Zhou X."/>
        </authorList>
    </citation>
    <scope>NUCLEOTIDE SEQUENCE [LARGE SCALE GENOMIC DNA]</scope>
    <source>
        <strain evidence="3 4">DSM 432</strain>
    </source>
</reference>
<dbReference type="PANTHER" id="PTHR47637:SF1">
    <property type="entry name" value="CHAPERONE SURA"/>
    <property type="match status" value="1"/>
</dbReference>
<dbReference type="GO" id="GO:0016853">
    <property type="term" value="F:isomerase activity"/>
    <property type="evidence" value="ECO:0007669"/>
    <property type="project" value="UniProtKB-KW"/>
</dbReference>